<feature type="non-terminal residue" evidence="2">
    <location>
        <position position="258"/>
    </location>
</feature>
<feature type="region of interest" description="Disordered" evidence="1">
    <location>
        <begin position="1"/>
        <end position="24"/>
    </location>
</feature>
<comment type="caution">
    <text evidence="2">The sequence shown here is derived from an EMBL/GenBank/DDBJ whole genome shotgun (WGS) entry which is preliminary data.</text>
</comment>
<evidence type="ECO:0000313" key="3">
    <source>
        <dbReference type="Proteomes" id="UP001364472"/>
    </source>
</evidence>
<feature type="region of interest" description="Disordered" evidence="1">
    <location>
        <begin position="167"/>
        <end position="197"/>
    </location>
</feature>
<accession>A0AAW9RB83</accession>
<reference evidence="2 3" key="1">
    <citation type="journal article" date="2016" name="Antonie Van Leeuwenhoek">
        <title>Denitratimonas tolerans gen. nov., sp. nov., a denitrifying bacterium isolated from a bioreactor for tannery wastewater treatment.</title>
        <authorList>
            <person name="Han S.I."/>
            <person name="Kim J.O."/>
            <person name="Lee Y.R."/>
            <person name="Ekpeghere K.I."/>
            <person name="Koh S.C."/>
            <person name="Whang K.S."/>
        </authorList>
    </citation>
    <scope>NUCLEOTIDE SEQUENCE [LARGE SCALE GENOMIC DNA]</scope>
    <source>
        <strain evidence="2 3">KACC 17565</strain>
    </source>
</reference>
<dbReference type="AlphaFoldDB" id="A0AAW9RB83"/>
<gene>
    <name evidence="2" type="ORF">WB794_13360</name>
</gene>
<evidence type="ECO:0000256" key="1">
    <source>
        <dbReference type="SAM" id="MobiDB-lite"/>
    </source>
</evidence>
<name>A0AAW9RB83_9GAMM</name>
<evidence type="ECO:0000313" key="2">
    <source>
        <dbReference type="EMBL" id="MEJ1250646.1"/>
    </source>
</evidence>
<evidence type="ECO:0008006" key="4">
    <source>
        <dbReference type="Google" id="ProtNLM"/>
    </source>
</evidence>
<protein>
    <recommendedName>
        <fullName evidence="4">RHS repeat-associated core domain-containing protein</fullName>
    </recommendedName>
</protein>
<proteinExistence type="predicted"/>
<dbReference type="Gene3D" id="2.180.10.10">
    <property type="entry name" value="RHS repeat-associated core"/>
    <property type="match status" value="1"/>
</dbReference>
<dbReference type="RefSeq" id="WP_337336347.1">
    <property type="nucleotide sequence ID" value="NZ_JBBDHC010000033.1"/>
</dbReference>
<keyword evidence="3" id="KW-1185">Reference proteome</keyword>
<dbReference type="EMBL" id="JBBDHC010000033">
    <property type="protein sequence ID" value="MEJ1250646.1"/>
    <property type="molecule type" value="Genomic_DNA"/>
</dbReference>
<dbReference type="Proteomes" id="UP001364472">
    <property type="component" value="Unassembled WGS sequence"/>
</dbReference>
<sequence length="258" mass="27986">MDARTYREQTQYDGYGRAGKTHDARGNMTSADSLRFYEYNALNQATEVRRVASVGSSDITIRARFAYGVDGARYRRIDDGSSAGGTTTTTIIGAVERLQKPGGAIQWRRMIGSTAIVSYSGDQLVGGITQAAGAGTVRHQFSDRLGSVQVIGSISGSSVTVHERLDPGTDGQWRTPDPPFGQAGSSHTPRGFTGHEHLEGHDTIHMTWIAGAIPNDRRSARRARAMDGPSSGRLYWPTGGRMVQADPIITDIYNPQNW</sequence>
<organism evidence="2 3">
    <name type="scientific">Denitratimonas tolerans</name>
    <dbReference type="NCBI Taxonomy" id="1338420"/>
    <lineage>
        <taxon>Bacteria</taxon>
        <taxon>Pseudomonadati</taxon>
        <taxon>Pseudomonadota</taxon>
        <taxon>Gammaproteobacteria</taxon>
        <taxon>Lysobacterales</taxon>
        <taxon>Lysobacteraceae</taxon>
        <taxon>Denitratimonas</taxon>
    </lineage>
</organism>